<accession>A0A4P9VZW7</accession>
<sequence>MRSLLPTPLTPADTTQAVDFFTTHFLATFAQAREMEFSAELDTFERVMRSAEGAAEEVRRWLAGEGARPGTERAIVLVWAGPAVRKSRGPPPGPKRLRGFLTFEWDVAAGVVAAGYGQVSPASRALIASVVAIGLEGLRALRPQAAPMQHFVVFERRRLAGMPFVSASLVSQMVGWRGTGFARLDKYCARANPPVDPAGFAPRVLLTPEVDARFETFATSYQVLMDWAKINQK</sequence>
<gene>
    <name evidence="1" type="ORF">BDK51DRAFT_33598</name>
</gene>
<dbReference type="EMBL" id="ML000200">
    <property type="protein sequence ID" value="RKO84353.1"/>
    <property type="molecule type" value="Genomic_DNA"/>
</dbReference>
<evidence type="ECO:0000313" key="1">
    <source>
        <dbReference type="EMBL" id="RKO84353.1"/>
    </source>
</evidence>
<organism evidence="1 2">
    <name type="scientific">Blyttiomyces helicus</name>
    <dbReference type="NCBI Taxonomy" id="388810"/>
    <lineage>
        <taxon>Eukaryota</taxon>
        <taxon>Fungi</taxon>
        <taxon>Fungi incertae sedis</taxon>
        <taxon>Chytridiomycota</taxon>
        <taxon>Chytridiomycota incertae sedis</taxon>
        <taxon>Chytridiomycetes</taxon>
        <taxon>Chytridiomycetes incertae sedis</taxon>
        <taxon>Blyttiomyces</taxon>
    </lineage>
</organism>
<name>A0A4P9VZW7_9FUNG</name>
<evidence type="ECO:0000313" key="2">
    <source>
        <dbReference type="Proteomes" id="UP000269721"/>
    </source>
</evidence>
<keyword evidence="2" id="KW-1185">Reference proteome</keyword>
<protein>
    <submittedName>
        <fullName evidence="1">Uncharacterized protein</fullName>
    </submittedName>
</protein>
<dbReference type="AlphaFoldDB" id="A0A4P9VZW7"/>
<reference evidence="2" key="1">
    <citation type="journal article" date="2018" name="Nat. Microbiol.">
        <title>Leveraging single-cell genomics to expand the fungal tree of life.</title>
        <authorList>
            <person name="Ahrendt S.R."/>
            <person name="Quandt C.A."/>
            <person name="Ciobanu D."/>
            <person name="Clum A."/>
            <person name="Salamov A."/>
            <person name="Andreopoulos B."/>
            <person name="Cheng J.F."/>
            <person name="Woyke T."/>
            <person name="Pelin A."/>
            <person name="Henrissat B."/>
            <person name="Reynolds N.K."/>
            <person name="Benny G.L."/>
            <person name="Smith M.E."/>
            <person name="James T.Y."/>
            <person name="Grigoriev I.V."/>
        </authorList>
    </citation>
    <scope>NUCLEOTIDE SEQUENCE [LARGE SCALE GENOMIC DNA]</scope>
</reference>
<dbReference type="Proteomes" id="UP000269721">
    <property type="component" value="Unassembled WGS sequence"/>
</dbReference>
<proteinExistence type="predicted"/>